<reference evidence="8 9" key="1">
    <citation type="submission" date="2019-01" db="EMBL/GenBank/DDBJ databases">
        <title>A draft genome assembly of the solar-powered sea slug Elysia chlorotica.</title>
        <authorList>
            <person name="Cai H."/>
            <person name="Li Q."/>
            <person name="Fang X."/>
            <person name="Li J."/>
            <person name="Curtis N.E."/>
            <person name="Altenburger A."/>
            <person name="Shibata T."/>
            <person name="Feng M."/>
            <person name="Maeda T."/>
            <person name="Schwartz J.A."/>
            <person name="Shigenobu S."/>
            <person name="Lundholm N."/>
            <person name="Nishiyama T."/>
            <person name="Yang H."/>
            <person name="Hasebe M."/>
            <person name="Li S."/>
            <person name="Pierce S.K."/>
            <person name="Wang J."/>
        </authorList>
    </citation>
    <scope>NUCLEOTIDE SEQUENCE [LARGE SCALE GENOMIC DNA]</scope>
    <source>
        <strain evidence="8">EC2010</strain>
        <tissue evidence="8">Whole organism of an adult</tissue>
    </source>
</reference>
<evidence type="ECO:0000256" key="7">
    <source>
        <dbReference type="RuleBase" id="RU003909"/>
    </source>
</evidence>
<comment type="subunit">
    <text evidence="3">Occurs in many kinds of cells as a complex with monomeric actin in a 1:1 ratio.</text>
</comment>
<keyword evidence="9" id="KW-1185">Reference proteome</keyword>
<evidence type="ECO:0000256" key="4">
    <source>
        <dbReference type="ARBA" id="ARBA00022490"/>
    </source>
</evidence>
<dbReference type="PANTHER" id="PTHR11604">
    <property type="entry name" value="PROFILIN"/>
    <property type="match status" value="1"/>
</dbReference>
<keyword evidence="4" id="KW-0963">Cytoplasm</keyword>
<dbReference type="GO" id="GO:0005938">
    <property type="term" value="C:cell cortex"/>
    <property type="evidence" value="ECO:0007669"/>
    <property type="project" value="TreeGrafter"/>
</dbReference>
<comment type="caution">
    <text evidence="8">The sequence shown here is derived from an EMBL/GenBank/DDBJ whole genome shotgun (WGS) entry which is preliminary data.</text>
</comment>
<dbReference type="SMART" id="SM00392">
    <property type="entry name" value="PROF"/>
    <property type="match status" value="1"/>
</dbReference>
<dbReference type="PANTHER" id="PTHR11604:SF0">
    <property type="entry name" value="PROFILIN"/>
    <property type="match status" value="1"/>
</dbReference>
<proteinExistence type="inferred from homology"/>
<evidence type="ECO:0000256" key="2">
    <source>
        <dbReference type="ARBA" id="ARBA00010058"/>
    </source>
</evidence>
<dbReference type="GO" id="GO:0005856">
    <property type="term" value="C:cytoskeleton"/>
    <property type="evidence" value="ECO:0007669"/>
    <property type="project" value="UniProtKB-SubCell"/>
</dbReference>
<comment type="subcellular location">
    <subcellularLocation>
        <location evidence="1">Cytoplasm</location>
        <location evidence="1">Cytoskeleton</location>
    </subcellularLocation>
</comment>
<sequence>MDAEAAAARDLRREFVETSSSFSWNDYVTVVLMESGHVSSASVQSLESGTLWAGSSGFKLSYAEIKAIQEAFNEDSPLRLQGLLVAGRPFTVTRVSGLRLLVGRDAKTGAGAVVYMCRRCLITAVYEEGNHPGTCYNLVTQLGDYLLNSGF</sequence>
<dbReference type="CDD" id="cd00148">
    <property type="entry name" value="PROF"/>
    <property type="match status" value="1"/>
</dbReference>
<dbReference type="PRINTS" id="PR00392">
    <property type="entry name" value="PROFILIN"/>
</dbReference>
<evidence type="ECO:0000256" key="6">
    <source>
        <dbReference type="ARBA" id="ARBA00023212"/>
    </source>
</evidence>
<dbReference type="EMBL" id="RQTK01000610">
    <property type="protein sequence ID" value="RUS77099.1"/>
    <property type="molecule type" value="Genomic_DNA"/>
</dbReference>
<dbReference type="Gene3D" id="3.30.450.30">
    <property type="entry name" value="Dynein light chain 2a, cytoplasmic"/>
    <property type="match status" value="1"/>
</dbReference>
<dbReference type="InterPro" id="IPR005455">
    <property type="entry name" value="PFN_euk"/>
</dbReference>
<evidence type="ECO:0000313" key="8">
    <source>
        <dbReference type="EMBL" id="RUS77099.1"/>
    </source>
</evidence>
<accession>A0A3S1HDD0</accession>
<dbReference type="InterPro" id="IPR048278">
    <property type="entry name" value="PFN"/>
</dbReference>
<name>A0A3S1HDD0_ELYCH</name>
<dbReference type="Pfam" id="PF00235">
    <property type="entry name" value="Profilin"/>
    <property type="match status" value="1"/>
</dbReference>
<evidence type="ECO:0000313" key="9">
    <source>
        <dbReference type="Proteomes" id="UP000271974"/>
    </source>
</evidence>
<evidence type="ECO:0000256" key="1">
    <source>
        <dbReference type="ARBA" id="ARBA00004245"/>
    </source>
</evidence>
<evidence type="ECO:0000256" key="3">
    <source>
        <dbReference type="ARBA" id="ARBA00011583"/>
    </source>
</evidence>
<protein>
    <recommendedName>
        <fullName evidence="7">Profilin</fullName>
    </recommendedName>
</protein>
<keyword evidence="6" id="KW-0206">Cytoskeleton</keyword>
<dbReference type="InterPro" id="IPR036140">
    <property type="entry name" value="PFN_sf"/>
</dbReference>
<dbReference type="SUPFAM" id="SSF55770">
    <property type="entry name" value="Profilin (actin-binding protein)"/>
    <property type="match status" value="1"/>
</dbReference>
<dbReference type="Proteomes" id="UP000271974">
    <property type="component" value="Unassembled WGS sequence"/>
</dbReference>
<dbReference type="GO" id="GO:0003785">
    <property type="term" value="F:actin monomer binding"/>
    <property type="evidence" value="ECO:0007669"/>
    <property type="project" value="TreeGrafter"/>
</dbReference>
<dbReference type="AlphaFoldDB" id="A0A3S1HDD0"/>
<evidence type="ECO:0000256" key="5">
    <source>
        <dbReference type="ARBA" id="ARBA00023203"/>
    </source>
</evidence>
<comment type="similarity">
    <text evidence="2 7">Belongs to the profilin family.</text>
</comment>
<gene>
    <name evidence="8" type="ORF">EGW08_015136</name>
</gene>
<dbReference type="STRING" id="188477.A0A3S1HDD0"/>
<keyword evidence="5 7" id="KW-0009">Actin-binding</keyword>
<dbReference type="OrthoDB" id="421374at2759"/>
<organism evidence="8 9">
    <name type="scientific">Elysia chlorotica</name>
    <name type="common">Eastern emerald elysia</name>
    <name type="synonym">Sea slug</name>
    <dbReference type="NCBI Taxonomy" id="188477"/>
    <lineage>
        <taxon>Eukaryota</taxon>
        <taxon>Metazoa</taxon>
        <taxon>Spiralia</taxon>
        <taxon>Lophotrochozoa</taxon>
        <taxon>Mollusca</taxon>
        <taxon>Gastropoda</taxon>
        <taxon>Heterobranchia</taxon>
        <taxon>Euthyneura</taxon>
        <taxon>Panpulmonata</taxon>
        <taxon>Sacoglossa</taxon>
        <taxon>Placobranchoidea</taxon>
        <taxon>Plakobranchidae</taxon>
        <taxon>Elysia</taxon>
    </lineage>
</organism>